<organism evidence="2 5">
    <name type="scientific">Mycobacterium persicum</name>
    <dbReference type="NCBI Taxonomy" id="1487726"/>
    <lineage>
        <taxon>Bacteria</taxon>
        <taxon>Bacillati</taxon>
        <taxon>Actinomycetota</taxon>
        <taxon>Actinomycetes</taxon>
        <taxon>Mycobacteriales</taxon>
        <taxon>Mycobacteriaceae</taxon>
        <taxon>Mycobacterium</taxon>
    </lineage>
</organism>
<comment type="caution">
    <text evidence="2">The sequence shown here is derived from an EMBL/GenBank/DDBJ whole genome shotgun (WGS) entry which is preliminary data.</text>
</comment>
<keyword evidence="4" id="KW-1185">Reference proteome</keyword>
<feature type="region of interest" description="Disordered" evidence="1">
    <location>
        <begin position="1"/>
        <end position="21"/>
    </location>
</feature>
<sequence>MTGTLSGVTLTGTQTTHQRYPDEADRSCIWTTDTSDPVTYVFSLDGTVAMRGGPGEAHSTRGGSCTGSESGKGGIWESSDKWSVVE</sequence>
<evidence type="ECO:0000313" key="2">
    <source>
        <dbReference type="EMBL" id="VAZ85416.1"/>
    </source>
</evidence>
<evidence type="ECO:0000256" key="1">
    <source>
        <dbReference type="SAM" id="MobiDB-lite"/>
    </source>
</evidence>
<evidence type="ECO:0000313" key="5">
    <source>
        <dbReference type="Proteomes" id="UP000279331"/>
    </source>
</evidence>
<gene>
    <name evidence="2" type="ORF">LAUMK42_04250</name>
    <name evidence="3" type="ORF">LAUMK4_04177</name>
</gene>
<evidence type="ECO:0000313" key="4">
    <source>
        <dbReference type="Proteomes" id="UP000271464"/>
    </source>
</evidence>
<accession>A0AB38UYL6</accession>
<proteinExistence type="predicted"/>
<feature type="region of interest" description="Disordered" evidence="1">
    <location>
        <begin position="52"/>
        <end position="86"/>
    </location>
</feature>
<feature type="compositionally biased region" description="Low complexity" evidence="1">
    <location>
        <begin position="1"/>
        <end position="16"/>
    </location>
</feature>
<dbReference type="AlphaFoldDB" id="A0AB38UYL6"/>
<dbReference type="EMBL" id="UPHM01000111">
    <property type="protein sequence ID" value="VAZ98274.1"/>
    <property type="molecule type" value="Genomic_DNA"/>
</dbReference>
<dbReference type="GeneID" id="66597310"/>
<reference evidence="4 5" key="1">
    <citation type="submission" date="2018-09" db="EMBL/GenBank/DDBJ databases">
        <authorList>
            <person name="Tagini F."/>
        </authorList>
    </citation>
    <scope>NUCLEOTIDE SEQUENCE [LARGE SCALE GENOMIC DNA]</scope>
    <source>
        <strain evidence="3 4">MK4</strain>
        <strain evidence="2 5">MK42</strain>
    </source>
</reference>
<dbReference type="EMBL" id="UPHL01000122">
    <property type="protein sequence ID" value="VAZ85416.1"/>
    <property type="molecule type" value="Genomic_DNA"/>
</dbReference>
<name>A0AB38UYL6_9MYCO</name>
<dbReference type="RefSeq" id="WP_075545781.1">
    <property type="nucleotide sequence ID" value="NZ_CADEAW010000042.1"/>
</dbReference>
<dbReference type="Proteomes" id="UP000279331">
    <property type="component" value="Unassembled WGS sequence"/>
</dbReference>
<evidence type="ECO:0000313" key="3">
    <source>
        <dbReference type="EMBL" id="VAZ98274.1"/>
    </source>
</evidence>
<dbReference type="Proteomes" id="UP000271464">
    <property type="component" value="Unassembled WGS sequence"/>
</dbReference>
<protein>
    <submittedName>
        <fullName evidence="2">Uncharacterized protein</fullName>
    </submittedName>
</protein>